<feature type="signal peptide" evidence="6">
    <location>
        <begin position="1"/>
        <end position="25"/>
    </location>
</feature>
<keyword evidence="3 6" id="KW-0732">Signal</keyword>
<evidence type="ECO:0000313" key="10">
    <source>
        <dbReference type="Proteomes" id="UP000198757"/>
    </source>
</evidence>
<name>A0A1G6R7J4_NIADE</name>
<keyword evidence="4" id="KW-0472">Membrane</keyword>
<feature type="domain" description="RagB/SusD" evidence="7">
    <location>
        <begin position="324"/>
        <end position="636"/>
    </location>
</feature>
<reference evidence="10" key="1">
    <citation type="submission" date="2016-10" db="EMBL/GenBank/DDBJ databases">
        <authorList>
            <person name="Varghese N."/>
            <person name="Submissions S."/>
        </authorList>
    </citation>
    <scope>NUCLEOTIDE SEQUENCE [LARGE SCALE GENOMIC DNA]</scope>
    <source>
        <strain evidence="10">DSM 25811 / CCM 8410 / LMG 26954 / E90</strain>
    </source>
</reference>
<dbReference type="AlphaFoldDB" id="A0A1G6R7J4"/>
<proteinExistence type="inferred from homology"/>
<dbReference type="STRING" id="1285928.SAMN04487894_105168"/>
<dbReference type="InterPro" id="IPR033985">
    <property type="entry name" value="SusD-like_N"/>
</dbReference>
<evidence type="ECO:0000256" key="3">
    <source>
        <dbReference type="ARBA" id="ARBA00022729"/>
    </source>
</evidence>
<dbReference type="Pfam" id="PF14322">
    <property type="entry name" value="SusD-like_3"/>
    <property type="match status" value="1"/>
</dbReference>
<keyword evidence="10" id="KW-1185">Reference proteome</keyword>
<dbReference type="InterPro" id="IPR011990">
    <property type="entry name" value="TPR-like_helical_dom_sf"/>
</dbReference>
<dbReference type="InterPro" id="IPR012944">
    <property type="entry name" value="SusD_RagB_dom"/>
</dbReference>
<dbReference type="GO" id="GO:0009279">
    <property type="term" value="C:cell outer membrane"/>
    <property type="evidence" value="ECO:0007669"/>
    <property type="project" value="UniProtKB-SubCell"/>
</dbReference>
<evidence type="ECO:0000256" key="2">
    <source>
        <dbReference type="ARBA" id="ARBA00006275"/>
    </source>
</evidence>
<dbReference type="Proteomes" id="UP000198757">
    <property type="component" value="Unassembled WGS sequence"/>
</dbReference>
<evidence type="ECO:0000256" key="4">
    <source>
        <dbReference type="ARBA" id="ARBA00023136"/>
    </source>
</evidence>
<keyword evidence="5" id="KW-0998">Cell outer membrane</keyword>
<accession>A0A1G6R7J4</accession>
<dbReference type="Pfam" id="PF07980">
    <property type="entry name" value="SusD_RagB"/>
    <property type="match status" value="1"/>
</dbReference>
<dbReference type="SUPFAM" id="SSF48452">
    <property type="entry name" value="TPR-like"/>
    <property type="match status" value="1"/>
</dbReference>
<feature type="chain" id="PRO_5011506212" evidence="6">
    <location>
        <begin position="26"/>
        <end position="636"/>
    </location>
</feature>
<evidence type="ECO:0000256" key="1">
    <source>
        <dbReference type="ARBA" id="ARBA00004442"/>
    </source>
</evidence>
<feature type="domain" description="SusD-like N-terminal" evidence="8">
    <location>
        <begin position="102"/>
        <end position="235"/>
    </location>
</feature>
<evidence type="ECO:0000259" key="8">
    <source>
        <dbReference type="Pfam" id="PF14322"/>
    </source>
</evidence>
<evidence type="ECO:0000256" key="6">
    <source>
        <dbReference type="SAM" id="SignalP"/>
    </source>
</evidence>
<protein>
    <submittedName>
        <fullName evidence="9">Starch-binding associating with outer membrane</fullName>
    </submittedName>
</protein>
<evidence type="ECO:0000259" key="7">
    <source>
        <dbReference type="Pfam" id="PF07980"/>
    </source>
</evidence>
<dbReference type="EMBL" id="FMZO01000005">
    <property type="protein sequence ID" value="SDD00264.1"/>
    <property type="molecule type" value="Genomic_DNA"/>
</dbReference>
<sequence length="636" mass="72805">MMQTMMNRYRIAVMLLLCLSSFGCKKFLDVVPDGVATLDNAFSNRASAEKFLFSCFNMMPNQNDPFTYPGNVGSDEIWWDMDNSGIHGRSGSQIARGGQNMADPLWNYWDGRRDGKNIWVGIRDCNIFLENINKVRDITDYERERWISEVKFVKAYLHYFLFQLYGPIPIVDKNLSMEVEPSEARVYREPVDKVTDYIVDLLDEARSGLPEMIEDPINEMGRPTQVAAAALKAKVLVWAASPLLNGNPDYAQVADNRGIKLFPATVDRNKWVRATAAIKEAIDMAHSIGHGLFRYKSGLISIPDTLQLNFTVRGAVTERATLNPEIIFAPTTSANSFQNYCTPNFYPTQVSGSQELCATLKIAEQFYTNNGVPIDEDPSWNYAERYGMQKNTNQTHRYFIASNETTAKLNYFREPRFYANLAFDRGLYDVQAQLGVTTATIKHRSGEPQGVVYSANHIPTGYFIKKLVSFRSSITGTGLSPYNYTIPVIRLADLYLLYAEALNEVKDAPDHEVYQWVDSIRNRAGLKGVEESWRLHSSLPAKPSTKEGMREIIKRERMIELAFEGQRPFDLRRWKDAQKYLNQPVQGWDFQGLKDVDYYVVTTYQNSRNFTYKEYLWPIYQVSVIRNSNLVQNPGW</sequence>
<evidence type="ECO:0000313" key="9">
    <source>
        <dbReference type="EMBL" id="SDD00264.1"/>
    </source>
</evidence>
<gene>
    <name evidence="9" type="ORF">SAMN04487894_105168</name>
</gene>
<dbReference type="Gene3D" id="1.25.40.390">
    <property type="match status" value="1"/>
</dbReference>
<comment type="subcellular location">
    <subcellularLocation>
        <location evidence="1">Cell outer membrane</location>
    </subcellularLocation>
</comment>
<comment type="similarity">
    <text evidence="2">Belongs to the SusD family.</text>
</comment>
<evidence type="ECO:0000256" key="5">
    <source>
        <dbReference type="ARBA" id="ARBA00023237"/>
    </source>
</evidence>
<organism evidence="9 10">
    <name type="scientific">Niabella drilacis (strain DSM 25811 / CCM 8410 / CCUG 62505 / LMG 26954 / E90)</name>
    <dbReference type="NCBI Taxonomy" id="1285928"/>
    <lineage>
        <taxon>Bacteria</taxon>
        <taxon>Pseudomonadati</taxon>
        <taxon>Bacteroidota</taxon>
        <taxon>Chitinophagia</taxon>
        <taxon>Chitinophagales</taxon>
        <taxon>Chitinophagaceae</taxon>
        <taxon>Niabella</taxon>
    </lineage>
</organism>